<evidence type="ECO:0000313" key="3">
    <source>
        <dbReference type="Proteomes" id="UP001498476"/>
    </source>
</evidence>
<gene>
    <name evidence="2" type="ORF">QQX98_002962</name>
</gene>
<feature type="coiled-coil region" evidence="1">
    <location>
        <begin position="171"/>
        <end position="198"/>
    </location>
</feature>
<keyword evidence="1" id="KW-0175">Coiled coil</keyword>
<protein>
    <submittedName>
        <fullName evidence="2">Uncharacterized protein</fullName>
    </submittedName>
</protein>
<name>A0ABR1HG50_9HYPO</name>
<dbReference type="Proteomes" id="UP001498476">
    <property type="component" value="Unassembled WGS sequence"/>
</dbReference>
<proteinExistence type="predicted"/>
<accession>A0ABR1HG50</accession>
<keyword evidence="3" id="KW-1185">Reference proteome</keyword>
<dbReference type="EMBL" id="JAZAVJ010000032">
    <property type="protein sequence ID" value="KAK7420100.1"/>
    <property type="molecule type" value="Genomic_DNA"/>
</dbReference>
<reference evidence="2 3" key="1">
    <citation type="journal article" date="2025" name="Microbiol. Resour. Announc.">
        <title>Draft genome sequences for Neonectria magnoliae and Neonectria punicea, canker pathogens of Liriodendron tulipifera and Acer saccharum in West Virginia.</title>
        <authorList>
            <person name="Petronek H.M."/>
            <person name="Kasson M.T."/>
            <person name="Metheny A.M."/>
            <person name="Stauder C.M."/>
            <person name="Lovett B."/>
            <person name="Lynch S.C."/>
            <person name="Garnas J.R."/>
            <person name="Kasson L.R."/>
            <person name="Stajich J.E."/>
        </authorList>
    </citation>
    <scope>NUCLEOTIDE SEQUENCE [LARGE SCALE GENOMIC DNA]</scope>
    <source>
        <strain evidence="2 3">NRRL 64653</strain>
    </source>
</reference>
<organism evidence="2 3">
    <name type="scientific">Neonectria punicea</name>
    <dbReference type="NCBI Taxonomy" id="979145"/>
    <lineage>
        <taxon>Eukaryota</taxon>
        <taxon>Fungi</taxon>
        <taxon>Dikarya</taxon>
        <taxon>Ascomycota</taxon>
        <taxon>Pezizomycotina</taxon>
        <taxon>Sordariomycetes</taxon>
        <taxon>Hypocreomycetidae</taxon>
        <taxon>Hypocreales</taxon>
        <taxon>Nectriaceae</taxon>
        <taxon>Neonectria</taxon>
    </lineage>
</organism>
<evidence type="ECO:0000313" key="2">
    <source>
        <dbReference type="EMBL" id="KAK7420100.1"/>
    </source>
</evidence>
<comment type="caution">
    <text evidence="2">The sequence shown here is derived from an EMBL/GenBank/DDBJ whole genome shotgun (WGS) entry which is preliminary data.</text>
</comment>
<evidence type="ECO:0000256" key="1">
    <source>
        <dbReference type="SAM" id="Coils"/>
    </source>
</evidence>
<sequence length="278" mass="31636">MAQKIPLDLASLCIDKTKDRSTYASAEALVRLYQWAVDMPREMQDEYRAYVHGDAFRKPHDPAHHFLYLPFKGWTWARWMILAALYGRAHPSLTSMRKAMETRYGQFDVLTRIPIQNTTWACCHCQAKNNIAAHGRVPLVSLTLGADKEEVIEAMEHQHGTCPTIRNRASLEVLYQRIDAVNCELKQMRNQLGRAKEAPTGIFALNLLPTAWVEFEDLTTSVNEAKRCVGQIELDIVGEDPQSMERQAPEIRTSVLLSNVQDAIEEIVARLGVLKRHI</sequence>